<organism evidence="3">
    <name type="scientific">Pseudo-nitzschia australis</name>
    <dbReference type="NCBI Taxonomy" id="44445"/>
    <lineage>
        <taxon>Eukaryota</taxon>
        <taxon>Sar</taxon>
        <taxon>Stramenopiles</taxon>
        <taxon>Ochrophyta</taxon>
        <taxon>Bacillariophyta</taxon>
        <taxon>Bacillariophyceae</taxon>
        <taxon>Bacillariophycidae</taxon>
        <taxon>Bacillariales</taxon>
        <taxon>Bacillariaceae</taxon>
        <taxon>Pseudo-nitzschia</taxon>
    </lineage>
</organism>
<protein>
    <recommendedName>
        <fullName evidence="4">Coproporphyrinogen oxidase</fullName>
    </recommendedName>
</protein>
<proteinExistence type="predicted"/>
<dbReference type="GO" id="GO:0006782">
    <property type="term" value="P:protoporphyrinogen IX biosynthetic process"/>
    <property type="evidence" value="ECO:0007669"/>
    <property type="project" value="UniProtKB-UniPathway"/>
</dbReference>
<keyword evidence="2" id="KW-1133">Transmembrane helix</keyword>
<feature type="compositionally biased region" description="Low complexity" evidence="1">
    <location>
        <begin position="1"/>
        <end position="16"/>
    </location>
</feature>
<dbReference type="PANTHER" id="PTHR10755">
    <property type="entry name" value="COPROPORPHYRINOGEN III OXIDASE, MITOCHONDRIAL"/>
    <property type="match status" value="1"/>
</dbReference>
<dbReference type="AlphaFoldDB" id="A0A7S4EQF3"/>
<evidence type="ECO:0008006" key="4">
    <source>
        <dbReference type="Google" id="ProtNLM"/>
    </source>
</evidence>
<evidence type="ECO:0000256" key="2">
    <source>
        <dbReference type="SAM" id="Phobius"/>
    </source>
</evidence>
<name>A0A7S4EQF3_9STRA</name>
<feature type="region of interest" description="Disordered" evidence="1">
    <location>
        <begin position="1"/>
        <end position="25"/>
    </location>
</feature>
<keyword evidence="2" id="KW-0472">Membrane</keyword>
<gene>
    <name evidence="3" type="ORF">PAUS00366_LOCUS22294</name>
</gene>
<dbReference type="SUPFAM" id="SSF102886">
    <property type="entry name" value="Coproporphyrinogen III oxidase"/>
    <property type="match status" value="1"/>
</dbReference>
<evidence type="ECO:0000256" key="1">
    <source>
        <dbReference type="SAM" id="MobiDB-lite"/>
    </source>
</evidence>
<feature type="compositionally biased region" description="Polar residues" evidence="1">
    <location>
        <begin position="82"/>
        <end position="91"/>
    </location>
</feature>
<accession>A0A7S4EQF3</accession>
<dbReference type="UniPathway" id="UPA00251">
    <property type="reaction ID" value="UER00322"/>
</dbReference>
<dbReference type="InterPro" id="IPR036406">
    <property type="entry name" value="Coprogen_oxidase_aer_sf"/>
</dbReference>
<evidence type="ECO:0000313" key="3">
    <source>
        <dbReference type="EMBL" id="CAE0729509.1"/>
    </source>
</evidence>
<dbReference type="Pfam" id="PF01218">
    <property type="entry name" value="Coprogen_oxidas"/>
    <property type="match status" value="1"/>
</dbReference>
<dbReference type="PANTHER" id="PTHR10755:SF3">
    <property type="entry name" value="COPROPORPHYRINOGEN OXIDASE"/>
    <property type="match status" value="1"/>
</dbReference>
<dbReference type="Gene3D" id="3.40.1500.10">
    <property type="entry name" value="Coproporphyrinogen III oxidase, aerobic"/>
    <property type="match status" value="1"/>
</dbReference>
<reference evidence="3" key="1">
    <citation type="submission" date="2021-01" db="EMBL/GenBank/DDBJ databases">
        <authorList>
            <person name="Corre E."/>
            <person name="Pelletier E."/>
            <person name="Niang G."/>
            <person name="Scheremetjew M."/>
            <person name="Finn R."/>
            <person name="Kale V."/>
            <person name="Holt S."/>
            <person name="Cochrane G."/>
            <person name="Meng A."/>
            <person name="Brown T."/>
            <person name="Cohen L."/>
        </authorList>
    </citation>
    <scope>NUCLEOTIDE SEQUENCE</scope>
    <source>
        <strain evidence="3">10249 10 AB</strain>
    </source>
</reference>
<sequence length="450" mass="50445">MIETNTTMATTRTAPTSRNKNRQKRTKAVPSLVVVIASVVLQLLSIHNYVSFASSFVARRMQRQNANAVTTAASTSEGAADTMTTTSGEEATKSSLFDEFASFLQTKQSEIIDQIEQLERDYECAEGDTNAKENSNANEGGKKNEAQKFTRDCWGIFEKENKNNGGGSGGITRVIQKGSIIEKGACSFTLLKNGKLTAERAASVRGRQDPNKNNNDGVHVREGDTYCAAALSMVLHTRSPMVPTFRSDVRIFLVESSSTDPNDDTKKTVAWFGGGSDLTPYYLHDDDVVFFHQRLKDLCEKHAGSDDAIDYPTMKQACDDYFYLPARSEHRGVGGMFYDDLPATRATLDFSKDVASNWMSSWFPVVRERQSLPYTEQQREWQLLRRGRYLEFNLLYDRGVKFGLANANPRVEGVMVSAPPLIAWEYNHEIEPNSEEDRLMKILKSPIEWV</sequence>
<feature type="region of interest" description="Disordered" evidence="1">
    <location>
        <begin position="124"/>
        <end position="144"/>
    </location>
</feature>
<dbReference type="PRINTS" id="PR00073">
    <property type="entry name" value="COPRGNOXDASE"/>
</dbReference>
<feature type="transmembrane region" description="Helical" evidence="2">
    <location>
        <begin position="28"/>
        <end position="50"/>
    </location>
</feature>
<feature type="region of interest" description="Disordered" evidence="1">
    <location>
        <begin position="69"/>
        <end position="91"/>
    </location>
</feature>
<keyword evidence="2" id="KW-0812">Transmembrane</keyword>
<dbReference type="EMBL" id="HBIX01034142">
    <property type="protein sequence ID" value="CAE0729509.1"/>
    <property type="molecule type" value="Transcribed_RNA"/>
</dbReference>
<dbReference type="GO" id="GO:0005737">
    <property type="term" value="C:cytoplasm"/>
    <property type="evidence" value="ECO:0007669"/>
    <property type="project" value="TreeGrafter"/>
</dbReference>
<dbReference type="InterPro" id="IPR001260">
    <property type="entry name" value="Coprogen_oxidase_aer"/>
</dbReference>
<dbReference type="GO" id="GO:0004109">
    <property type="term" value="F:coproporphyrinogen oxidase activity"/>
    <property type="evidence" value="ECO:0007669"/>
    <property type="project" value="InterPro"/>
</dbReference>